<protein>
    <submittedName>
        <fullName evidence="1">Uncharacterized protein</fullName>
    </submittedName>
</protein>
<name>A0A550I3E0_9FLAO</name>
<dbReference type="EMBL" id="VHSF01000002">
    <property type="protein sequence ID" value="TRO65486.1"/>
    <property type="molecule type" value="Genomic_DNA"/>
</dbReference>
<keyword evidence="2" id="KW-1185">Reference proteome</keyword>
<gene>
    <name evidence="1" type="ORF">FGM01_08795</name>
</gene>
<dbReference type="AlphaFoldDB" id="A0A550I3E0"/>
<sequence length="141" mass="16204">MSLNHYIGNTLIKNQRSQPANTLGGIEIDYYFMASKFGGSQTEISLNLWTVLVDCDGFIYCMKTIHIGHFSTWKEVIKNRIKDHLVKIGIDSLIIKRLIRDIEIKKEGHIIPKDIRCGGDRIGIDGSDEVYIRRSKFTYLK</sequence>
<dbReference type="RefSeq" id="WP_143410802.1">
    <property type="nucleotide sequence ID" value="NZ_VHSF01000002.1"/>
</dbReference>
<evidence type="ECO:0000313" key="2">
    <source>
        <dbReference type="Proteomes" id="UP000315131"/>
    </source>
</evidence>
<organism evidence="1 2">
    <name type="scientific">Christiangramia sabulilitoris</name>
    <dbReference type="NCBI Taxonomy" id="2583991"/>
    <lineage>
        <taxon>Bacteria</taxon>
        <taxon>Pseudomonadati</taxon>
        <taxon>Bacteroidota</taxon>
        <taxon>Flavobacteriia</taxon>
        <taxon>Flavobacteriales</taxon>
        <taxon>Flavobacteriaceae</taxon>
        <taxon>Christiangramia</taxon>
    </lineage>
</organism>
<dbReference type="OrthoDB" id="1446428at2"/>
<accession>A0A550I3E0</accession>
<comment type="caution">
    <text evidence="1">The sequence shown here is derived from an EMBL/GenBank/DDBJ whole genome shotgun (WGS) entry which is preliminary data.</text>
</comment>
<dbReference type="Proteomes" id="UP000315131">
    <property type="component" value="Unassembled WGS sequence"/>
</dbReference>
<reference evidence="1 2" key="1">
    <citation type="submission" date="2019-06" db="EMBL/GenBank/DDBJ databases">
        <title>Gramella sabulilitoris sp. nov., isolated from a marine sand.</title>
        <authorList>
            <person name="Yoon J.-H."/>
        </authorList>
    </citation>
    <scope>NUCLEOTIDE SEQUENCE [LARGE SCALE GENOMIC DNA]</scope>
    <source>
        <strain evidence="1 2">HSMS-1</strain>
    </source>
</reference>
<evidence type="ECO:0000313" key="1">
    <source>
        <dbReference type="EMBL" id="TRO65486.1"/>
    </source>
</evidence>
<proteinExistence type="predicted"/>